<name>A0A7J0EVZ1_9ERIC</name>
<keyword evidence="2" id="KW-0812">Transmembrane</keyword>
<evidence type="ECO:0000256" key="2">
    <source>
        <dbReference type="SAM" id="Phobius"/>
    </source>
</evidence>
<proteinExistence type="predicted"/>
<evidence type="ECO:0000313" key="4">
    <source>
        <dbReference type="Proteomes" id="UP000585474"/>
    </source>
</evidence>
<dbReference type="EMBL" id="BJWL01000007">
    <property type="protein sequence ID" value="GFY90651.1"/>
    <property type="molecule type" value="Genomic_DNA"/>
</dbReference>
<comment type="caution">
    <text evidence="3">The sequence shown here is derived from an EMBL/GenBank/DDBJ whole genome shotgun (WGS) entry which is preliminary data.</text>
</comment>
<evidence type="ECO:0000256" key="1">
    <source>
        <dbReference type="SAM" id="MobiDB-lite"/>
    </source>
</evidence>
<feature type="region of interest" description="Disordered" evidence="1">
    <location>
        <begin position="62"/>
        <end position="92"/>
    </location>
</feature>
<keyword evidence="2" id="KW-0472">Membrane</keyword>
<dbReference type="GO" id="GO:0006629">
    <property type="term" value="P:lipid metabolic process"/>
    <property type="evidence" value="ECO:0007669"/>
    <property type="project" value="InterPro"/>
</dbReference>
<dbReference type="AlphaFoldDB" id="A0A7J0EVZ1"/>
<keyword evidence="4" id="KW-1185">Reference proteome</keyword>
<keyword evidence="3" id="KW-0808">Transferase</keyword>
<dbReference type="PANTHER" id="PTHR31595:SF77">
    <property type="entry name" value="ACYL-COA--STEROL O-ACYLTRANSFERASE 1-LIKE"/>
    <property type="match status" value="1"/>
</dbReference>
<reference evidence="3 4" key="1">
    <citation type="submission" date="2019-07" db="EMBL/GenBank/DDBJ databases">
        <title>De Novo Assembly of kiwifruit Actinidia rufa.</title>
        <authorList>
            <person name="Sugita-Konishi S."/>
            <person name="Sato K."/>
            <person name="Mori E."/>
            <person name="Abe Y."/>
            <person name="Kisaki G."/>
            <person name="Hamano K."/>
            <person name="Suezawa K."/>
            <person name="Otani M."/>
            <person name="Fukuda T."/>
            <person name="Manabe T."/>
            <person name="Gomi K."/>
            <person name="Tabuchi M."/>
            <person name="Akimitsu K."/>
            <person name="Kataoka I."/>
        </authorList>
    </citation>
    <scope>NUCLEOTIDE SEQUENCE [LARGE SCALE GENOMIC DNA]</scope>
    <source>
        <strain evidence="4">cv. Fuchu</strain>
    </source>
</reference>
<organism evidence="3 4">
    <name type="scientific">Actinidia rufa</name>
    <dbReference type="NCBI Taxonomy" id="165716"/>
    <lineage>
        <taxon>Eukaryota</taxon>
        <taxon>Viridiplantae</taxon>
        <taxon>Streptophyta</taxon>
        <taxon>Embryophyta</taxon>
        <taxon>Tracheophyta</taxon>
        <taxon>Spermatophyta</taxon>
        <taxon>Magnoliopsida</taxon>
        <taxon>eudicotyledons</taxon>
        <taxon>Gunneridae</taxon>
        <taxon>Pentapetalae</taxon>
        <taxon>asterids</taxon>
        <taxon>Ericales</taxon>
        <taxon>Actinidiaceae</taxon>
        <taxon>Actinidia</taxon>
    </lineage>
</organism>
<keyword evidence="2" id="KW-1133">Transmembrane helix</keyword>
<dbReference type="OrthoDB" id="1077582at2759"/>
<gene>
    <name evidence="3" type="ORF">Acr_07g0008480</name>
</gene>
<dbReference type="PANTHER" id="PTHR31595">
    <property type="entry name" value="LONG-CHAIN-ALCOHOL O-FATTY-ACYLTRANSFERASE 3-RELATED"/>
    <property type="match status" value="1"/>
</dbReference>
<sequence>MEGEIRNGMVVWITVLASLCYCHTIAKFIPKAPPLCLWQRPSQLIQPTNHIAPLHPFSLPTHQGTPHPTPATPPNHKKPQETKFQQYPSHQNSHKPPLNCVIKIPVFALLVNVYKYKELIHPKVILVCYCLHVYFMLELLLVVVAALVRAMARLELELERPFNEPYPSTSLQKFWGKRWNLIVSSILCPIVYHPFGRFVAV</sequence>
<feature type="compositionally biased region" description="Polar residues" evidence="1">
    <location>
        <begin position="82"/>
        <end position="91"/>
    </location>
</feature>
<dbReference type="GO" id="GO:0008374">
    <property type="term" value="F:O-acyltransferase activity"/>
    <property type="evidence" value="ECO:0007669"/>
    <property type="project" value="InterPro"/>
</dbReference>
<protein>
    <submittedName>
        <fullName evidence="3">Acyl-CoA sterol acyl transferase 1</fullName>
    </submittedName>
</protein>
<accession>A0A7J0EVZ1</accession>
<evidence type="ECO:0000313" key="3">
    <source>
        <dbReference type="EMBL" id="GFY90651.1"/>
    </source>
</evidence>
<feature type="transmembrane region" description="Helical" evidence="2">
    <location>
        <begin position="124"/>
        <end position="148"/>
    </location>
</feature>
<dbReference type="InterPro" id="IPR044851">
    <property type="entry name" value="Wax_synthase"/>
</dbReference>
<dbReference type="Proteomes" id="UP000585474">
    <property type="component" value="Unassembled WGS sequence"/>
</dbReference>